<feature type="compositionally biased region" description="Pro residues" evidence="1">
    <location>
        <begin position="530"/>
        <end position="542"/>
    </location>
</feature>
<name>A0ABR3ABD8_9AGAR</name>
<dbReference type="Proteomes" id="UP001437256">
    <property type="component" value="Unassembled WGS sequence"/>
</dbReference>
<sequence>MSSTPRITDDGPTRFLPQHGFGPDVNFDTIARYHPFLFRVHTPRSLSPVKDDSLYFVGAQFNAKFAPRTPVMSGMHVGSGVSLLETATYEDCTRHLDWETRSQSPFISTSFSFAWSLWDAVRRYNKGVKHDVEIAIIDARALIGQGVTAIQLLRKKPTSEQHKLHWRWYRFAQESQSVLVHGFIPRSAVITSIPLLSIIPSLPSYFLKPGAHPSSDVQGLDSLAWDFTDSKRNTYRKFCLDLQARFSRSPFHSRVRDLAVGSARLAIALLHPWFQEMVLNEEDASHFDLAIARTRELAGLIAHWPEQAGSRDYAEMYGVMKGLITLVGEEARSANTRRSRRLREMTTSEVQRLRNVVVDLEEVVRGQAIVIAQNAADLSRSASPSGRSDGVLTIEPRSPRSEVADQLRPIDLILATMQPPQPEKAPRSPSPSISPRDPTAALKLVIPQPRARSPSSGSSSSGSSPTSPLTPSSSPSFHSPTPIKLHSAKAEFLQQFDDLPSDAESSSRRSSRSSAISAPPSPTLEESMPFSPPPIPPRPYTAPPVSSSELVPLPTIYPPPSPREESMAEQQQPIAPSPLRISIPLPRTPTTATTPDSGPVTSTSRYFTAVSEEKFSPFSPFYIVGMDYFPETDEEEGYAASSSSDSTFTSAGSSVFIHDAISCAVTGFFVGAVITLYILSSQRRTLLTHLT</sequence>
<evidence type="ECO:0000256" key="2">
    <source>
        <dbReference type="SAM" id="Phobius"/>
    </source>
</evidence>
<comment type="caution">
    <text evidence="4">The sequence shown here is derived from an EMBL/GenBank/DDBJ whole genome shotgun (WGS) entry which is preliminary data.</text>
</comment>
<evidence type="ECO:0000259" key="3">
    <source>
        <dbReference type="Pfam" id="PF24494"/>
    </source>
</evidence>
<feature type="compositionally biased region" description="Low complexity" evidence="1">
    <location>
        <begin position="453"/>
        <end position="482"/>
    </location>
</feature>
<feature type="domain" description="DUF7587" evidence="3">
    <location>
        <begin position="34"/>
        <end position="196"/>
    </location>
</feature>
<feature type="region of interest" description="Disordered" evidence="1">
    <location>
        <begin position="497"/>
        <end position="602"/>
    </location>
</feature>
<keyword evidence="2" id="KW-0472">Membrane</keyword>
<reference evidence="4 5" key="1">
    <citation type="submission" date="2024-05" db="EMBL/GenBank/DDBJ databases">
        <title>A draft genome resource for the thread blight pathogen Marasmius tenuissimus strain MS-2.</title>
        <authorList>
            <person name="Yulfo-Soto G.E."/>
            <person name="Baruah I.K."/>
            <person name="Amoako-Attah I."/>
            <person name="Bukari Y."/>
            <person name="Meinhardt L.W."/>
            <person name="Bailey B.A."/>
            <person name="Cohen S.P."/>
        </authorList>
    </citation>
    <scope>NUCLEOTIDE SEQUENCE [LARGE SCALE GENOMIC DNA]</scope>
    <source>
        <strain evidence="4 5">MS-2</strain>
    </source>
</reference>
<dbReference type="InterPro" id="IPR056009">
    <property type="entry name" value="DUF7587"/>
</dbReference>
<gene>
    <name evidence="4" type="ORF">AAF712_001848</name>
</gene>
<feature type="transmembrane region" description="Helical" evidence="2">
    <location>
        <begin position="655"/>
        <end position="679"/>
    </location>
</feature>
<dbReference type="EMBL" id="JBBXMP010000004">
    <property type="protein sequence ID" value="KAL0071282.1"/>
    <property type="molecule type" value="Genomic_DNA"/>
</dbReference>
<proteinExistence type="predicted"/>
<dbReference type="Pfam" id="PF24494">
    <property type="entry name" value="DUF7587"/>
    <property type="match status" value="1"/>
</dbReference>
<feature type="region of interest" description="Disordered" evidence="1">
    <location>
        <begin position="376"/>
        <end position="482"/>
    </location>
</feature>
<keyword evidence="2" id="KW-1133">Transmembrane helix</keyword>
<keyword evidence="5" id="KW-1185">Reference proteome</keyword>
<evidence type="ECO:0000313" key="5">
    <source>
        <dbReference type="Proteomes" id="UP001437256"/>
    </source>
</evidence>
<protein>
    <recommendedName>
        <fullName evidence="3">DUF7587 domain-containing protein</fullName>
    </recommendedName>
</protein>
<evidence type="ECO:0000256" key="1">
    <source>
        <dbReference type="SAM" id="MobiDB-lite"/>
    </source>
</evidence>
<keyword evidence="2" id="KW-0812">Transmembrane</keyword>
<feature type="compositionally biased region" description="Low complexity" evidence="1">
    <location>
        <begin position="584"/>
        <end position="599"/>
    </location>
</feature>
<feature type="compositionally biased region" description="Low complexity" evidence="1">
    <location>
        <begin position="543"/>
        <end position="554"/>
    </location>
</feature>
<organism evidence="4 5">
    <name type="scientific">Marasmius tenuissimus</name>
    <dbReference type="NCBI Taxonomy" id="585030"/>
    <lineage>
        <taxon>Eukaryota</taxon>
        <taxon>Fungi</taxon>
        <taxon>Dikarya</taxon>
        <taxon>Basidiomycota</taxon>
        <taxon>Agaricomycotina</taxon>
        <taxon>Agaricomycetes</taxon>
        <taxon>Agaricomycetidae</taxon>
        <taxon>Agaricales</taxon>
        <taxon>Marasmiineae</taxon>
        <taxon>Marasmiaceae</taxon>
        <taxon>Marasmius</taxon>
    </lineage>
</organism>
<evidence type="ECO:0000313" key="4">
    <source>
        <dbReference type="EMBL" id="KAL0071282.1"/>
    </source>
</evidence>
<accession>A0ABR3ABD8</accession>